<evidence type="ECO:0008006" key="3">
    <source>
        <dbReference type="Google" id="ProtNLM"/>
    </source>
</evidence>
<keyword evidence="2" id="KW-1185">Reference proteome</keyword>
<organism evidence="1 2">
    <name type="scientific">Mikania micrantha</name>
    <name type="common">bitter vine</name>
    <dbReference type="NCBI Taxonomy" id="192012"/>
    <lineage>
        <taxon>Eukaryota</taxon>
        <taxon>Viridiplantae</taxon>
        <taxon>Streptophyta</taxon>
        <taxon>Embryophyta</taxon>
        <taxon>Tracheophyta</taxon>
        <taxon>Spermatophyta</taxon>
        <taxon>Magnoliopsida</taxon>
        <taxon>eudicotyledons</taxon>
        <taxon>Gunneridae</taxon>
        <taxon>Pentapetalae</taxon>
        <taxon>asterids</taxon>
        <taxon>campanulids</taxon>
        <taxon>Asterales</taxon>
        <taxon>Asteraceae</taxon>
        <taxon>Asteroideae</taxon>
        <taxon>Heliantheae alliance</taxon>
        <taxon>Eupatorieae</taxon>
        <taxon>Mikania</taxon>
    </lineage>
</organism>
<sequence>MAQLESIEEVSGRDTTLGTCLALEMDDVIRNSGGAKTLKFEGLLQEIPCLQFPVTIGSVSFLIDVLVFDTGNLDLILGMAWLSSLGEVTHDWHNAWMQFQFKGNSVRLQGISPTQAPSAALQQWLGRLESCEADVADLVAAEVFAAPRGLPPPRVHDHVIQLKSENPICVRPYHYPHFQKTEIERQVTELLSLGMIRPSKSAYSSPVILVRKKDNSWCMCVDYRALNDATIPDKYPMFGSISVLFCCGSAMHLGSLDSMGGILFVPGEVRVEKVAQDLKDRDEALRKLKLHLSNAQSSMKEQEDKTRRDVHFTIGEWVYVKIYLQICNRERVIHSCQSLF</sequence>
<dbReference type="Pfam" id="PF08284">
    <property type="entry name" value="RVP_2"/>
    <property type="match status" value="1"/>
</dbReference>
<gene>
    <name evidence="1" type="ORF">E3N88_17125</name>
</gene>
<dbReference type="PANTHER" id="PTHR15503">
    <property type="entry name" value="LDOC1 RELATED"/>
    <property type="match status" value="1"/>
</dbReference>
<dbReference type="InterPro" id="IPR043502">
    <property type="entry name" value="DNA/RNA_pol_sf"/>
</dbReference>
<dbReference type="Proteomes" id="UP000326396">
    <property type="component" value="Linkage Group LG17"/>
</dbReference>
<accession>A0A5N6NSC4</accession>
<dbReference type="InterPro" id="IPR021109">
    <property type="entry name" value="Peptidase_aspartic_dom_sf"/>
</dbReference>
<dbReference type="InterPro" id="IPR032567">
    <property type="entry name" value="RTL1-rel"/>
</dbReference>
<protein>
    <recommendedName>
        <fullName evidence="3">Reverse transcriptase domain-containing protein</fullName>
    </recommendedName>
</protein>
<dbReference type="SUPFAM" id="SSF56672">
    <property type="entry name" value="DNA/RNA polymerases"/>
    <property type="match status" value="1"/>
</dbReference>
<dbReference type="PANTHER" id="PTHR15503:SF22">
    <property type="entry name" value="TRANSPOSON TY3-I GAG POLYPROTEIN"/>
    <property type="match status" value="1"/>
</dbReference>
<dbReference type="OrthoDB" id="6423099at2759"/>
<dbReference type="Gene3D" id="2.40.70.10">
    <property type="entry name" value="Acid Proteases"/>
    <property type="match status" value="1"/>
</dbReference>
<dbReference type="Gene3D" id="3.10.10.10">
    <property type="entry name" value="HIV Type 1 Reverse Transcriptase, subunit A, domain 1"/>
    <property type="match status" value="1"/>
</dbReference>
<dbReference type="AlphaFoldDB" id="A0A5N6NSC4"/>
<comment type="caution">
    <text evidence="1">The sequence shown here is derived from an EMBL/GenBank/DDBJ whole genome shotgun (WGS) entry which is preliminary data.</text>
</comment>
<proteinExistence type="predicted"/>
<evidence type="ECO:0000313" key="1">
    <source>
        <dbReference type="EMBL" id="KAD5317179.1"/>
    </source>
</evidence>
<evidence type="ECO:0000313" key="2">
    <source>
        <dbReference type="Proteomes" id="UP000326396"/>
    </source>
</evidence>
<name>A0A5N6NSC4_9ASTR</name>
<reference evidence="1 2" key="1">
    <citation type="submission" date="2019-05" db="EMBL/GenBank/DDBJ databases">
        <title>Mikania micrantha, genome provides insights into the molecular mechanism of rapid growth.</title>
        <authorList>
            <person name="Liu B."/>
        </authorList>
    </citation>
    <scope>NUCLEOTIDE SEQUENCE [LARGE SCALE GENOMIC DNA]</scope>
    <source>
        <strain evidence="1">NLD-2019</strain>
        <tissue evidence="1">Leaf</tissue>
    </source>
</reference>
<dbReference type="EMBL" id="SZYD01000009">
    <property type="protein sequence ID" value="KAD5317179.1"/>
    <property type="molecule type" value="Genomic_DNA"/>
</dbReference>